<evidence type="ECO:0000256" key="5">
    <source>
        <dbReference type="SAM" id="MobiDB-lite"/>
    </source>
</evidence>
<dbReference type="InterPro" id="IPR013783">
    <property type="entry name" value="Ig-like_fold"/>
</dbReference>
<dbReference type="InterPro" id="IPR006047">
    <property type="entry name" value="GH13_cat_dom"/>
</dbReference>
<dbReference type="InterPro" id="IPR048650">
    <property type="entry name" value="ISOA1-3-like_C"/>
</dbReference>
<dbReference type="Proteomes" id="UP001240150">
    <property type="component" value="Chromosome"/>
</dbReference>
<keyword evidence="4" id="KW-0326">Glycosidase</keyword>
<keyword evidence="2" id="KW-0378">Hydrolase</keyword>
<dbReference type="EMBL" id="CP126980">
    <property type="protein sequence ID" value="WIM92824.1"/>
    <property type="molecule type" value="Genomic_DNA"/>
</dbReference>
<keyword evidence="8" id="KW-1185">Reference proteome</keyword>
<dbReference type="NCBIfam" id="TIGR02100">
    <property type="entry name" value="glgX_debranch"/>
    <property type="match status" value="1"/>
</dbReference>
<dbReference type="InterPro" id="IPR004193">
    <property type="entry name" value="Glyco_hydro_13_N"/>
</dbReference>
<accession>A0ABY8W4N6</accession>
<dbReference type="SUPFAM" id="SSF51445">
    <property type="entry name" value="(Trans)glycosidases"/>
    <property type="match status" value="1"/>
</dbReference>
<name>A0ABY8W4N6_9ACTN</name>
<evidence type="ECO:0000256" key="3">
    <source>
        <dbReference type="ARBA" id="ARBA00022946"/>
    </source>
</evidence>
<proteinExistence type="inferred from homology"/>
<dbReference type="PANTHER" id="PTHR43002">
    <property type="entry name" value="GLYCOGEN DEBRANCHING ENZYME"/>
    <property type="match status" value="1"/>
</dbReference>
<dbReference type="SMART" id="SM00642">
    <property type="entry name" value="Aamy"/>
    <property type="match status" value="1"/>
</dbReference>
<evidence type="ECO:0000259" key="6">
    <source>
        <dbReference type="SMART" id="SM00642"/>
    </source>
</evidence>
<gene>
    <name evidence="7" type="primary">glgX</name>
    <name evidence="7" type="ORF">ACTOB_004782</name>
</gene>
<dbReference type="Pfam" id="PF00128">
    <property type="entry name" value="Alpha-amylase"/>
    <property type="match status" value="1"/>
</dbReference>
<evidence type="ECO:0000313" key="8">
    <source>
        <dbReference type="Proteomes" id="UP001240150"/>
    </source>
</evidence>
<dbReference type="SUPFAM" id="SSF51011">
    <property type="entry name" value="Glycosyl hydrolase domain"/>
    <property type="match status" value="1"/>
</dbReference>
<dbReference type="RefSeq" id="WP_284914031.1">
    <property type="nucleotide sequence ID" value="NZ_CP126980.1"/>
</dbReference>
<dbReference type="InterPro" id="IPR013780">
    <property type="entry name" value="Glyco_hydro_b"/>
</dbReference>
<evidence type="ECO:0000256" key="2">
    <source>
        <dbReference type="ARBA" id="ARBA00022801"/>
    </source>
</evidence>
<dbReference type="Gene3D" id="2.60.40.1180">
    <property type="entry name" value="Golgi alpha-mannosidase II"/>
    <property type="match status" value="1"/>
</dbReference>
<evidence type="ECO:0000256" key="1">
    <source>
        <dbReference type="ARBA" id="ARBA00008061"/>
    </source>
</evidence>
<feature type="domain" description="Glycosyl hydrolase family 13 catalytic" evidence="6">
    <location>
        <begin position="170"/>
        <end position="583"/>
    </location>
</feature>
<dbReference type="Gene3D" id="2.60.40.10">
    <property type="entry name" value="Immunoglobulins"/>
    <property type="match status" value="1"/>
</dbReference>
<evidence type="ECO:0000313" key="7">
    <source>
        <dbReference type="EMBL" id="WIM92824.1"/>
    </source>
</evidence>
<dbReference type="Gene3D" id="3.20.20.80">
    <property type="entry name" value="Glycosidases"/>
    <property type="match status" value="1"/>
</dbReference>
<dbReference type="CDD" id="cd02856">
    <property type="entry name" value="E_set_GDE_Isoamylase_N"/>
    <property type="match status" value="1"/>
</dbReference>
<sequence>MTAVDLRPYRPETAGGPSPAGVPHPLGAIADATGTNFSVFSQDAEAVELLLFDPERPDRLTASVPLDPRLNKSFHFWHARVEGVGAGTPYGYRVTGPRSPRPGHRFDPGKVLLDPYARAVWSDAFDRVAACRPGDNLDGSLRGVVVDLDAYDWAGDTPPRRPMNETVVYELHVGGFTRSASSGVTHPGTFAGLTEKIPYLVDLGVTAVELMPVAAFDHREPLRRHPVTGAALTNYWGYDPYALFAPHPAYAVPGQRPDAVVDEFRDMVKALHRAGIEVILDVVFNHTGEGNHLGPALSLKGFANDVYYLGGGDPEWSYIDYSGCGNTLNVNHPITTQLVVDCLTYWAREMHVDGFRFDEASILTRGQDGSPLPYPPAVWRIEMSESLAGVKLIAEAWDAGGLYDVGRFPDRWAQWNGPFRDDVRRFLRGDGGMVGALACRLSGSADIFEPVAEQPTNAVNFITAHDGFTLRDLVSYDYKHNEANGEDNRDGLDENYSWNCGTEGPSEDPGIRRTRMRQMKNAMAVLLLSQGVPMLVAGDERGRTQSGNNNAYCQDNELSWIDWADDAESTELRRFVREMIRMRRENPALHRRHYVDPDGAATRTTFSWHGCELGRPGWADPQARSLAVTLRHHTESAGDQSPADLHLIFNAYWEELSFDLPEAPSGSAWLRVVDTGRPAPYDVVPAGRAPGHTGSVRVGPRSTVVLRLAGKEAGQ</sequence>
<dbReference type="InterPro" id="IPR011837">
    <property type="entry name" value="Glycogen_debranch_GlgX"/>
</dbReference>
<dbReference type="SUPFAM" id="SSF81296">
    <property type="entry name" value="E set domains"/>
    <property type="match status" value="1"/>
</dbReference>
<reference evidence="7 8" key="1">
    <citation type="submission" date="2023-06" db="EMBL/GenBank/DDBJ databases">
        <authorList>
            <person name="Yushchuk O."/>
            <person name="Binda E."/>
            <person name="Ruckert-Reed C."/>
            <person name="Fedorenko V."/>
            <person name="Kalinowski J."/>
            <person name="Marinelli F."/>
        </authorList>
    </citation>
    <scope>NUCLEOTIDE SEQUENCE [LARGE SCALE GENOMIC DNA]</scope>
    <source>
        <strain evidence="7 8">NRRL 3884</strain>
    </source>
</reference>
<evidence type="ECO:0000256" key="4">
    <source>
        <dbReference type="ARBA" id="ARBA00023295"/>
    </source>
</evidence>
<comment type="similarity">
    <text evidence="1">Belongs to the glycosyl hydrolase 13 family.</text>
</comment>
<dbReference type="Pfam" id="PF02922">
    <property type="entry name" value="CBM_48"/>
    <property type="match status" value="1"/>
</dbReference>
<dbReference type="Pfam" id="PF21156">
    <property type="entry name" value="ISOA1-3_C"/>
    <property type="match status" value="1"/>
</dbReference>
<dbReference type="CDD" id="cd11326">
    <property type="entry name" value="AmyAc_Glg_debranch"/>
    <property type="match status" value="1"/>
</dbReference>
<dbReference type="InterPro" id="IPR044505">
    <property type="entry name" value="GlgX_Isoamylase_N_E_set"/>
</dbReference>
<feature type="region of interest" description="Disordered" evidence="5">
    <location>
        <begin position="1"/>
        <end position="23"/>
    </location>
</feature>
<organism evidence="7 8">
    <name type="scientific">Actinoplanes oblitus</name>
    <dbReference type="NCBI Taxonomy" id="3040509"/>
    <lineage>
        <taxon>Bacteria</taxon>
        <taxon>Bacillati</taxon>
        <taxon>Actinomycetota</taxon>
        <taxon>Actinomycetes</taxon>
        <taxon>Micromonosporales</taxon>
        <taxon>Micromonosporaceae</taxon>
        <taxon>Actinoplanes</taxon>
    </lineage>
</organism>
<dbReference type="InterPro" id="IPR014756">
    <property type="entry name" value="Ig_E-set"/>
</dbReference>
<protein>
    <submittedName>
        <fullName evidence="7">Glycogen debranching protein GlgX</fullName>
    </submittedName>
</protein>
<dbReference type="InterPro" id="IPR017853">
    <property type="entry name" value="GH"/>
</dbReference>
<keyword evidence="3" id="KW-0809">Transit peptide</keyword>